<dbReference type="InterPro" id="IPR011006">
    <property type="entry name" value="CheY-like_superfamily"/>
</dbReference>
<feature type="modified residue" description="4-aspartylphosphate" evidence="6">
    <location>
        <position position="779"/>
    </location>
</feature>
<dbReference type="InterPro" id="IPR004358">
    <property type="entry name" value="Sig_transdc_His_kin-like_C"/>
</dbReference>
<dbReference type="GO" id="GO:0000155">
    <property type="term" value="F:phosphorelay sensor kinase activity"/>
    <property type="evidence" value="ECO:0007669"/>
    <property type="project" value="InterPro"/>
</dbReference>
<dbReference type="GO" id="GO:0005886">
    <property type="term" value="C:plasma membrane"/>
    <property type="evidence" value="ECO:0007669"/>
    <property type="project" value="TreeGrafter"/>
</dbReference>
<accession>A0A8A4TFS3</accession>
<dbReference type="SUPFAM" id="SSF48452">
    <property type="entry name" value="TPR-like"/>
    <property type="match status" value="3"/>
</dbReference>
<dbReference type="Proteomes" id="UP000663929">
    <property type="component" value="Chromosome"/>
</dbReference>
<evidence type="ECO:0000259" key="10">
    <source>
        <dbReference type="PROSITE" id="PS50109"/>
    </source>
</evidence>
<dbReference type="EC" id="2.7.13.3" evidence="2"/>
<evidence type="ECO:0000256" key="7">
    <source>
        <dbReference type="PROSITE-ProRule" id="PRU00339"/>
    </source>
</evidence>
<dbReference type="PROSITE" id="PS50109">
    <property type="entry name" value="HIS_KIN"/>
    <property type="match status" value="2"/>
</dbReference>
<dbReference type="CDD" id="cd16922">
    <property type="entry name" value="HATPase_EvgS-ArcB-TorS-like"/>
    <property type="match status" value="1"/>
</dbReference>
<name>A0A8A4TFS3_SULCO</name>
<dbReference type="FunFam" id="3.30.565.10:FF:000010">
    <property type="entry name" value="Sensor histidine kinase RcsC"/>
    <property type="match status" value="1"/>
</dbReference>
<dbReference type="Gene3D" id="1.10.287.130">
    <property type="match status" value="1"/>
</dbReference>
<dbReference type="EMBL" id="CP071793">
    <property type="protein sequence ID" value="QTD48483.1"/>
    <property type="molecule type" value="Genomic_DNA"/>
</dbReference>
<keyword evidence="9" id="KW-1133">Transmembrane helix</keyword>
<keyword evidence="8" id="KW-0175">Coiled coil</keyword>
<dbReference type="SMART" id="SM00448">
    <property type="entry name" value="REC"/>
    <property type="match status" value="1"/>
</dbReference>
<feature type="repeat" description="TPR" evidence="7">
    <location>
        <begin position="217"/>
        <end position="250"/>
    </location>
</feature>
<dbReference type="SUPFAM" id="SSF55781">
    <property type="entry name" value="GAF domain-like"/>
    <property type="match status" value="1"/>
</dbReference>
<dbReference type="GO" id="GO:0009927">
    <property type="term" value="F:histidine phosphotransfer kinase activity"/>
    <property type="evidence" value="ECO:0007669"/>
    <property type="project" value="TreeGrafter"/>
</dbReference>
<dbReference type="Pfam" id="PF02518">
    <property type="entry name" value="HATPase_c"/>
    <property type="match status" value="2"/>
</dbReference>
<evidence type="ECO:0000256" key="1">
    <source>
        <dbReference type="ARBA" id="ARBA00000085"/>
    </source>
</evidence>
<feature type="repeat" description="TPR" evidence="7">
    <location>
        <begin position="97"/>
        <end position="130"/>
    </location>
</feature>
<keyword evidence="5" id="KW-0418">Kinase</keyword>
<keyword evidence="13" id="KW-1185">Reference proteome</keyword>
<feature type="repeat" description="TPR" evidence="7">
    <location>
        <begin position="177"/>
        <end position="210"/>
    </location>
</feature>
<keyword evidence="4" id="KW-0808">Transferase</keyword>
<dbReference type="Pfam" id="PF13176">
    <property type="entry name" value="TPR_7"/>
    <property type="match status" value="1"/>
</dbReference>
<dbReference type="InterPro" id="IPR011990">
    <property type="entry name" value="TPR-like_helical_dom_sf"/>
</dbReference>
<feature type="domain" description="Response regulatory" evidence="11">
    <location>
        <begin position="729"/>
        <end position="846"/>
    </location>
</feature>
<feature type="repeat" description="TPR" evidence="7">
    <location>
        <begin position="297"/>
        <end position="330"/>
    </location>
</feature>
<keyword evidence="9" id="KW-0472">Membrane</keyword>
<sequence length="1337" mass="150057">MGSLEAKLRDAQGSERVGVLLELAKAFEEPNPERAIHLCNEALNLLKERPNLGQSLKALEVMTWGQIYLGRYEDAETAISRRMTLSQDRSDHRDAYIEALKDLAIVHYYRGDYEEALAEYRRLLDLQEEQGQERELADTLNNIGLIHRKRGSYEVALDYYLRALDLYEKHGSPKNIASGLNNIGVVYDAMQRDHEALTYFNRALEIKETLGDQKSMAFTINNIGFLHMSLKEYREALAFFQRALDIRLQFSEISDIAASYQNLGSTYLFLEEYDKSREFLEKALAMKGDIGDKLGIAKTEMRLGQLFLRTGEPEKALRHLERALELAETVQAREVIRDSHEILAKVHAAIGDYRAAYREYQAFKLIHDEIFNLEATRAISSLQSKFEDDRRKEEIAALRRENELKAKEVGRQRTMRNLIVVSLMAVFLLGFLLYARHMERRKLARERRLNLELRRLDRLKDEFLANTSHELRTPLNGIIGIAQSLMEGATGRLDQNTCANLGMIVSSGMRLSRLVDDILDFSKISNDHLVLQLGSVPVGALADMVLALSAPLVGTKPLKLVNDIPDDLPLARADENRLQQVLHNLVGNAIKFTHEGEVRVGAERKGDMLEIRISDTGIGIPQHKQATIFNAFEQGDGTIVRSYGGTGLGLAISRELVRLMGGGIGVESEVGKGSTFFFSLPLCTEEVSPQVEDDRREYDPSNLPVRTIIPESLPPSAQPAKLEAFAGAHILVVDDEPVNRQVLINQLSFFDCRITEAGGGQEALKLIDGTATFDLVLLDLMMPTMSGYEVCQQIRERFSQSELPIIFLTAKNRLQDLVTGFDYGGNDYLIKPVAKEELLARVRTHLALLHVNRHLEKEVRARTGELREHNRELETLNDVVQTINREVELGGLTQALVDQAVKLLPKAKRGAFLLRDLKTRTYSFTAAAGYAWEDIRSIELTEKEALARYSGHRELDSGVNLIEVDDALAGAPKFASLQKPKAMLAMAITLEDELPEGFLILDSYHETETFDHRDLARIQRFREHAITAVSKARRVQMLLETTRRLRDTQRQLIEAAHQAGMAEIAISVLHNIGNSLNSIKASVSVMHQRTMDARPTRVIRGMAKLLEENQTKLGPFFEESESQGAKLIVALERIASLLDENTLKLGHEVGLVRDYVNQIQEIIAAQEEYAQVPGLVETVDINQLIAEVIQMEMSHLDEAGIEVQSRFEPLPEFPIQRFKMITMLNHLIRNAAEAISARDGVAPGLLIISTRSTEDGGFEIEIRDNGIGIAEDLLEIIFRRGYTTKPRARGFGLHFAANVVADMGGRLWAESNGVGSGASLRVRLPAYQAEPNHQLVG</sequence>
<evidence type="ECO:0000313" key="12">
    <source>
        <dbReference type="EMBL" id="QTD48483.1"/>
    </source>
</evidence>
<feature type="domain" description="Histidine kinase" evidence="10">
    <location>
        <begin position="1067"/>
        <end position="1328"/>
    </location>
</feature>
<dbReference type="SUPFAM" id="SSF47384">
    <property type="entry name" value="Homodimeric domain of signal transducing histidine kinase"/>
    <property type="match status" value="1"/>
</dbReference>
<dbReference type="SUPFAM" id="SSF55874">
    <property type="entry name" value="ATPase domain of HSP90 chaperone/DNA topoisomerase II/histidine kinase"/>
    <property type="match status" value="2"/>
</dbReference>
<evidence type="ECO:0000256" key="4">
    <source>
        <dbReference type="ARBA" id="ARBA00022679"/>
    </source>
</evidence>
<dbReference type="RefSeq" id="WP_237378138.1">
    <property type="nucleotide sequence ID" value="NZ_CP071793.1"/>
</dbReference>
<comment type="catalytic activity">
    <reaction evidence="1">
        <text>ATP + protein L-histidine = ADP + protein N-phospho-L-histidine.</text>
        <dbReference type="EC" id="2.7.13.3"/>
    </reaction>
</comment>
<dbReference type="InterPro" id="IPR036890">
    <property type="entry name" value="HATPase_C_sf"/>
</dbReference>
<keyword evidence="7" id="KW-0802">TPR repeat</keyword>
<dbReference type="PANTHER" id="PTHR43047:SF72">
    <property type="entry name" value="OSMOSENSING HISTIDINE PROTEIN KINASE SLN1"/>
    <property type="match status" value="1"/>
</dbReference>
<keyword evidence="3 6" id="KW-0597">Phosphoprotein</keyword>
<dbReference type="Pfam" id="PF00512">
    <property type="entry name" value="HisKA"/>
    <property type="match status" value="1"/>
</dbReference>
<dbReference type="Gene3D" id="3.30.565.10">
    <property type="entry name" value="Histidine kinase-like ATPase, C-terminal domain"/>
    <property type="match status" value="2"/>
</dbReference>
<dbReference type="Gene3D" id="3.30.450.40">
    <property type="match status" value="1"/>
</dbReference>
<dbReference type="InterPro" id="IPR001789">
    <property type="entry name" value="Sig_transdc_resp-reg_receiver"/>
</dbReference>
<dbReference type="InterPro" id="IPR019734">
    <property type="entry name" value="TPR_rpt"/>
</dbReference>
<feature type="domain" description="Histidine kinase" evidence="10">
    <location>
        <begin position="466"/>
        <end position="684"/>
    </location>
</feature>
<dbReference type="PROSITE" id="PS50005">
    <property type="entry name" value="TPR"/>
    <property type="match status" value="6"/>
</dbReference>
<gene>
    <name evidence="12" type="ORF">J3U87_23130</name>
</gene>
<feature type="transmembrane region" description="Helical" evidence="9">
    <location>
        <begin position="418"/>
        <end position="435"/>
    </location>
</feature>
<dbReference type="SUPFAM" id="SSF52172">
    <property type="entry name" value="CheY-like"/>
    <property type="match status" value="1"/>
</dbReference>
<dbReference type="InterPro" id="IPR003594">
    <property type="entry name" value="HATPase_dom"/>
</dbReference>
<organism evidence="12 13">
    <name type="scientific">Sulfidibacter corallicola</name>
    <dbReference type="NCBI Taxonomy" id="2818388"/>
    <lineage>
        <taxon>Bacteria</taxon>
        <taxon>Pseudomonadati</taxon>
        <taxon>Acidobacteriota</taxon>
        <taxon>Holophagae</taxon>
        <taxon>Acanthopleuribacterales</taxon>
        <taxon>Acanthopleuribacteraceae</taxon>
        <taxon>Sulfidibacter</taxon>
    </lineage>
</organism>
<dbReference type="CDD" id="cd17574">
    <property type="entry name" value="REC_OmpR"/>
    <property type="match status" value="1"/>
</dbReference>
<dbReference type="SMART" id="SM00387">
    <property type="entry name" value="HATPase_c"/>
    <property type="match status" value="2"/>
</dbReference>
<dbReference type="PROSITE" id="PS50110">
    <property type="entry name" value="RESPONSE_REGULATORY"/>
    <property type="match status" value="1"/>
</dbReference>
<reference evidence="12" key="1">
    <citation type="submission" date="2021-03" db="EMBL/GenBank/DDBJ databases">
        <title>Acanthopleuribacteraceae sp. M133.</title>
        <authorList>
            <person name="Wang G."/>
        </authorList>
    </citation>
    <scope>NUCLEOTIDE SEQUENCE</scope>
    <source>
        <strain evidence="12">M133</strain>
    </source>
</reference>
<feature type="coiled-coil region" evidence="8">
    <location>
        <begin position="852"/>
        <end position="886"/>
    </location>
</feature>
<evidence type="ECO:0000256" key="9">
    <source>
        <dbReference type="SAM" id="Phobius"/>
    </source>
</evidence>
<dbReference type="Gene3D" id="1.25.40.10">
    <property type="entry name" value="Tetratricopeptide repeat domain"/>
    <property type="match status" value="2"/>
</dbReference>
<dbReference type="Pfam" id="PF13424">
    <property type="entry name" value="TPR_12"/>
    <property type="match status" value="2"/>
</dbReference>
<evidence type="ECO:0000256" key="2">
    <source>
        <dbReference type="ARBA" id="ARBA00012438"/>
    </source>
</evidence>
<dbReference type="SMART" id="SM00028">
    <property type="entry name" value="TPR"/>
    <property type="match status" value="6"/>
</dbReference>
<evidence type="ECO:0000256" key="8">
    <source>
        <dbReference type="SAM" id="Coils"/>
    </source>
</evidence>
<dbReference type="Pfam" id="PF00072">
    <property type="entry name" value="Response_reg"/>
    <property type="match status" value="1"/>
</dbReference>
<feature type="repeat" description="TPR" evidence="7">
    <location>
        <begin position="257"/>
        <end position="290"/>
    </location>
</feature>
<dbReference type="InterPro" id="IPR005467">
    <property type="entry name" value="His_kinase_dom"/>
</dbReference>
<proteinExistence type="predicted"/>
<dbReference type="InterPro" id="IPR036097">
    <property type="entry name" value="HisK_dim/P_sf"/>
</dbReference>
<dbReference type="PANTHER" id="PTHR43047">
    <property type="entry name" value="TWO-COMPONENT HISTIDINE PROTEIN KINASE"/>
    <property type="match status" value="1"/>
</dbReference>
<dbReference type="InterPro" id="IPR029016">
    <property type="entry name" value="GAF-like_dom_sf"/>
</dbReference>
<evidence type="ECO:0000313" key="13">
    <source>
        <dbReference type="Proteomes" id="UP000663929"/>
    </source>
</evidence>
<dbReference type="CDD" id="cd00082">
    <property type="entry name" value="HisKA"/>
    <property type="match status" value="1"/>
</dbReference>
<protein>
    <recommendedName>
        <fullName evidence="2">histidine kinase</fullName>
        <ecNumber evidence="2">2.7.13.3</ecNumber>
    </recommendedName>
</protein>
<dbReference type="SMART" id="SM00388">
    <property type="entry name" value="HisKA"/>
    <property type="match status" value="1"/>
</dbReference>
<keyword evidence="9" id="KW-0812">Transmembrane</keyword>
<dbReference type="KEGG" id="scor:J3U87_23130"/>
<evidence type="ECO:0000256" key="3">
    <source>
        <dbReference type="ARBA" id="ARBA00022553"/>
    </source>
</evidence>
<feature type="repeat" description="TPR" evidence="7">
    <location>
        <begin position="137"/>
        <end position="170"/>
    </location>
</feature>
<evidence type="ECO:0000256" key="6">
    <source>
        <dbReference type="PROSITE-ProRule" id="PRU00169"/>
    </source>
</evidence>
<dbReference type="InterPro" id="IPR003661">
    <property type="entry name" value="HisK_dim/P_dom"/>
</dbReference>
<evidence type="ECO:0000259" key="11">
    <source>
        <dbReference type="PROSITE" id="PS50110"/>
    </source>
</evidence>
<dbReference type="Gene3D" id="3.40.50.2300">
    <property type="match status" value="1"/>
</dbReference>
<evidence type="ECO:0000256" key="5">
    <source>
        <dbReference type="ARBA" id="ARBA00022777"/>
    </source>
</evidence>
<dbReference type="PRINTS" id="PR00344">
    <property type="entry name" value="BCTRLSENSOR"/>
</dbReference>